<organism evidence="2 3">
    <name type="scientific">Pandoraea capi</name>
    <dbReference type="NCBI Taxonomy" id="2508286"/>
    <lineage>
        <taxon>Bacteria</taxon>
        <taxon>Pseudomonadati</taxon>
        <taxon>Pseudomonadota</taxon>
        <taxon>Betaproteobacteria</taxon>
        <taxon>Burkholderiales</taxon>
        <taxon>Burkholderiaceae</taxon>
        <taxon>Pandoraea</taxon>
    </lineage>
</organism>
<gene>
    <name evidence="2" type="ORF">PCA20602_00230</name>
</gene>
<sequence length="71" mass="7801">MRSPLAMSHEFAFGVAFFPQWLLLLCVTSSTIVDGLANASRISLCVAGSYALGAMWEAQRSSRVHGRRKRS</sequence>
<evidence type="ECO:0000256" key="1">
    <source>
        <dbReference type="SAM" id="Phobius"/>
    </source>
</evidence>
<feature type="transmembrane region" description="Helical" evidence="1">
    <location>
        <begin position="12"/>
        <end position="33"/>
    </location>
</feature>
<dbReference type="Proteomes" id="UP000366065">
    <property type="component" value="Unassembled WGS sequence"/>
</dbReference>
<keyword evidence="1" id="KW-1133">Transmembrane helix</keyword>
<keyword evidence="1" id="KW-0812">Transmembrane</keyword>
<evidence type="ECO:0000313" key="3">
    <source>
        <dbReference type="Proteomes" id="UP000366065"/>
    </source>
</evidence>
<name>A0ABY6VP59_9BURK</name>
<keyword evidence="1" id="KW-0472">Membrane</keyword>
<comment type="caution">
    <text evidence="2">The sequence shown here is derived from an EMBL/GenBank/DDBJ whole genome shotgun (WGS) entry which is preliminary data.</text>
</comment>
<evidence type="ECO:0000313" key="2">
    <source>
        <dbReference type="EMBL" id="VVD63455.1"/>
    </source>
</evidence>
<dbReference type="EMBL" id="CABPRV010000001">
    <property type="protein sequence ID" value="VVD63455.1"/>
    <property type="molecule type" value="Genomic_DNA"/>
</dbReference>
<proteinExistence type="predicted"/>
<accession>A0ABY6VP59</accession>
<reference evidence="2 3" key="1">
    <citation type="submission" date="2019-08" db="EMBL/GenBank/DDBJ databases">
        <authorList>
            <person name="Peeters C."/>
        </authorList>
    </citation>
    <scope>NUCLEOTIDE SEQUENCE [LARGE SCALE GENOMIC DNA]</scope>
    <source>
        <strain evidence="2 3">LMG 20602</strain>
    </source>
</reference>
<protein>
    <submittedName>
        <fullName evidence="2">Uncharacterized protein</fullName>
    </submittedName>
</protein>
<keyword evidence="3" id="KW-1185">Reference proteome</keyword>